<organism evidence="1 2">
    <name type="scientific">Saccharothrix hoggarensis</name>
    <dbReference type="NCBI Taxonomy" id="913853"/>
    <lineage>
        <taxon>Bacteria</taxon>
        <taxon>Bacillati</taxon>
        <taxon>Actinomycetota</taxon>
        <taxon>Actinomycetes</taxon>
        <taxon>Pseudonocardiales</taxon>
        <taxon>Pseudonocardiaceae</taxon>
        <taxon>Saccharothrix</taxon>
    </lineage>
</organism>
<name>A0ABW3QJ87_9PSEU</name>
<gene>
    <name evidence="1" type="ORF">ACFQ3T_04845</name>
</gene>
<evidence type="ECO:0000313" key="2">
    <source>
        <dbReference type="Proteomes" id="UP001597168"/>
    </source>
</evidence>
<protein>
    <submittedName>
        <fullName evidence="1">Uncharacterized protein</fullName>
    </submittedName>
</protein>
<accession>A0ABW3QJ87</accession>
<sequence length="60" mass="6556">MSGRTWLFGFARRPPRDRAPTVVGAVRRARGDDAARPRPAAADHVLFPPVLAAFGRTETI</sequence>
<proteinExistence type="predicted"/>
<dbReference type="EMBL" id="JBHTLK010000013">
    <property type="protein sequence ID" value="MFD1146445.1"/>
    <property type="molecule type" value="Genomic_DNA"/>
</dbReference>
<dbReference type="RefSeq" id="WP_380720208.1">
    <property type="nucleotide sequence ID" value="NZ_JBHTLK010000013.1"/>
</dbReference>
<keyword evidence="2" id="KW-1185">Reference proteome</keyword>
<comment type="caution">
    <text evidence="1">The sequence shown here is derived from an EMBL/GenBank/DDBJ whole genome shotgun (WGS) entry which is preliminary data.</text>
</comment>
<dbReference type="Proteomes" id="UP001597168">
    <property type="component" value="Unassembled WGS sequence"/>
</dbReference>
<reference evidence="2" key="1">
    <citation type="journal article" date="2019" name="Int. J. Syst. Evol. Microbiol.">
        <title>The Global Catalogue of Microorganisms (GCM) 10K type strain sequencing project: providing services to taxonomists for standard genome sequencing and annotation.</title>
        <authorList>
            <consortium name="The Broad Institute Genomics Platform"/>
            <consortium name="The Broad Institute Genome Sequencing Center for Infectious Disease"/>
            <person name="Wu L."/>
            <person name="Ma J."/>
        </authorList>
    </citation>
    <scope>NUCLEOTIDE SEQUENCE [LARGE SCALE GENOMIC DNA]</scope>
    <source>
        <strain evidence="2">CCUG 60214</strain>
    </source>
</reference>
<evidence type="ECO:0000313" key="1">
    <source>
        <dbReference type="EMBL" id="MFD1146445.1"/>
    </source>
</evidence>